<dbReference type="Pfam" id="PF13517">
    <property type="entry name" value="FG-GAP_3"/>
    <property type="match status" value="1"/>
</dbReference>
<feature type="transmembrane region" description="Helical" evidence="5">
    <location>
        <begin position="518"/>
        <end position="538"/>
    </location>
</feature>
<sequence>MTMFPGNSRRVLAVVALAALVAVPLACDSPPGKAKQEVPDFNGDGYADLAAPGTLSTVDGVQLAGAVSVVYGSRSGLDTEHTQVVSRATKGALGRLAARGTGFGESPVARDFDGDGFTDLAVTVSTDDHHGTVVLWGSSAGLSGGTTLPGGWGLHGGDFDGDGQADLLLDSYYGGDRRDGDGPTVLYGPLSRDGKARRKDSFGTDSWGDDIGPRGILVGDLTGDGRDDLVTSQGFEEMQEHGRFFKGDEDGLEQHTSDDINSYNSNGVIADFDGDGYSDLVVRDVGMVSEDSAYRPGELRVFRGSDDGPGSRAQRITLKTLDLTGTDEQSGGDGFGDVLAAADVNGDGYADLAVGLPGEDAGQVSDTGAVVLLLGGKNGLTRTGAQVITQDTPGVPGRGEQGDSFGAALRTGDLNHDGHPDLAVGAPGENGTVQKSGAIWILNGTAKGLSTTNVTSFGPAALGAPEKGYDGTDLDVKGTYFGGSFTASEDDCVAVDTAPAQEGENGGFSCALPESQDMSRWAVSAGIMAAAGSLLLIVRYRRSKAPHTGPVKTPWWARFEREPQSPIGQ</sequence>
<keyword evidence="8" id="KW-1185">Reference proteome</keyword>
<dbReference type="Pfam" id="PF01839">
    <property type="entry name" value="FG-GAP"/>
    <property type="match status" value="2"/>
</dbReference>
<evidence type="ECO:0000313" key="7">
    <source>
        <dbReference type="EMBL" id="GGK64330.1"/>
    </source>
</evidence>
<reference evidence="7" key="2">
    <citation type="submission" date="2020-09" db="EMBL/GenBank/DDBJ databases">
        <authorList>
            <person name="Sun Q."/>
            <person name="Ohkuma M."/>
        </authorList>
    </citation>
    <scope>NUCLEOTIDE SEQUENCE</scope>
    <source>
        <strain evidence="7">JCM 3035</strain>
    </source>
</reference>
<evidence type="ECO:0000256" key="1">
    <source>
        <dbReference type="ARBA" id="ARBA00022729"/>
    </source>
</evidence>
<evidence type="ECO:0000313" key="8">
    <source>
        <dbReference type="Proteomes" id="UP000637788"/>
    </source>
</evidence>
<dbReference type="Gene3D" id="2.130.10.130">
    <property type="entry name" value="Integrin alpha, N-terminal"/>
    <property type="match status" value="4"/>
</dbReference>
<evidence type="ECO:0000256" key="3">
    <source>
        <dbReference type="ARBA" id="ARBA00022801"/>
    </source>
</evidence>
<feature type="signal peptide" evidence="6">
    <location>
        <begin position="1"/>
        <end position="26"/>
    </location>
</feature>
<keyword evidence="2" id="KW-0677">Repeat</keyword>
<name>A0A917QR81_9ACTN</name>
<keyword evidence="5" id="KW-0472">Membrane</keyword>
<dbReference type="PANTHER" id="PTHR23221:SF7">
    <property type="entry name" value="PHOSPHATIDYLINOSITOL-GLYCAN-SPECIFIC PHOSPHOLIPASE D"/>
    <property type="match status" value="1"/>
</dbReference>
<keyword evidence="5" id="KW-0812">Transmembrane</keyword>
<keyword evidence="4" id="KW-0325">Glycoprotein</keyword>
<dbReference type="GO" id="GO:0016787">
    <property type="term" value="F:hydrolase activity"/>
    <property type="evidence" value="ECO:0007669"/>
    <property type="project" value="UniProtKB-KW"/>
</dbReference>
<dbReference type="PANTHER" id="PTHR23221">
    <property type="entry name" value="GLYCOSYLPHOSPHATIDYLINOSITOL PHOSPHOLIPASE D"/>
    <property type="match status" value="1"/>
</dbReference>
<evidence type="ECO:0008006" key="9">
    <source>
        <dbReference type="Google" id="ProtNLM"/>
    </source>
</evidence>
<dbReference type="Proteomes" id="UP000637788">
    <property type="component" value="Unassembled WGS sequence"/>
</dbReference>
<dbReference type="InterPro" id="IPR013517">
    <property type="entry name" value="FG-GAP"/>
</dbReference>
<dbReference type="AlphaFoldDB" id="A0A917QR81"/>
<feature type="chain" id="PRO_5038604128" description="Integrin-like protein" evidence="6">
    <location>
        <begin position="27"/>
        <end position="569"/>
    </location>
</feature>
<evidence type="ECO:0000256" key="5">
    <source>
        <dbReference type="SAM" id="Phobius"/>
    </source>
</evidence>
<dbReference type="EMBL" id="BMPQ01000005">
    <property type="protein sequence ID" value="GGK64330.1"/>
    <property type="molecule type" value="Genomic_DNA"/>
</dbReference>
<protein>
    <recommendedName>
        <fullName evidence="9">Integrin-like protein</fullName>
    </recommendedName>
</protein>
<dbReference type="SUPFAM" id="SSF69318">
    <property type="entry name" value="Integrin alpha N-terminal domain"/>
    <property type="match status" value="1"/>
</dbReference>
<dbReference type="RefSeq" id="WP_246567667.1">
    <property type="nucleotide sequence ID" value="NZ_BMPQ01000005.1"/>
</dbReference>
<organism evidence="7 8">
    <name type="scientific">Streptomyces flaveus</name>
    <dbReference type="NCBI Taxonomy" id="66370"/>
    <lineage>
        <taxon>Bacteria</taxon>
        <taxon>Bacillati</taxon>
        <taxon>Actinomycetota</taxon>
        <taxon>Actinomycetes</taxon>
        <taxon>Kitasatosporales</taxon>
        <taxon>Streptomycetaceae</taxon>
        <taxon>Streptomyces</taxon>
        <taxon>Streptomyces aurantiacus group</taxon>
    </lineage>
</organism>
<evidence type="ECO:0000256" key="4">
    <source>
        <dbReference type="ARBA" id="ARBA00023180"/>
    </source>
</evidence>
<dbReference type="GO" id="GO:0008305">
    <property type="term" value="C:integrin complex"/>
    <property type="evidence" value="ECO:0007669"/>
    <property type="project" value="InterPro"/>
</dbReference>
<comment type="caution">
    <text evidence="7">The sequence shown here is derived from an EMBL/GenBank/DDBJ whole genome shotgun (WGS) entry which is preliminary data.</text>
</comment>
<proteinExistence type="predicted"/>
<evidence type="ECO:0000256" key="6">
    <source>
        <dbReference type="SAM" id="SignalP"/>
    </source>
</evidence>
<dbReference type="PROSITE" id="PS51470">
    <property type="entry name" value="FG_GAP"/>
    <property type="match status" value="2"/>
</dbReference>
<gene>
    <name evidence="7" type="ORF">GCM10010094_26610</name>
</gene>
<keyword evidence="3" id="KW-0378">Hydrolase</keyword>
<keyword evidence="1 6" id="KW-0732">Signal</keyword>
<keyword evidence="5" id="KW-1133">Transmembrane helix</keyword>
<dbReference type="InterPro" id="IPR013519">
    <property type="entry name" value="Int_alpha_beta-p"/>
</dbReference>
<accession>A0A917QR81</accession>
<dbReference type="SMART" id="SM00191">
    <property type="entry name" value="Int_alpha"/>
    <property type="match status" value="4"/>
</dbReference>
<dbReference type="GO" id="GO:0007155">
    <property type="term" value="P:cell adhesion"/>
    <property type="evidence" value="ECO:0007669"/>
    <property type="project" value="InterPro"/>
</dbReference>
<reference evidence="7" key="1">
    <citation type="journal article" date="2014" name="Int. J. Syst. Evol. Microbiol.">
        <title>Complete genome sequence of Corynebacterium casei LMG S-19264T (=DSM 44701T), isolated from a smear-ripened cheese.</title>
        <authorList>
            <consortium name="US DOE Joint Genome Institute (JGI-PGF)"/>
            <person name="Walter F."/>
            <person name="Albersmeier A."/>
            <person name="Kalinowski J."/>
            <person name="Ruckert C."/>
        </authorList>
    </citation>
    <scope>NUCLEOTIDE SEQUENCE</scope>
    <source>
        <strain evidence="7">JCM 3035</strain>
    </source>
</reference>
<evidence type="ECO:0000256" key="2">
    <source>
        <dbReference type="ARBA" id="ARBA00022737"/>
    </source>
</evidence>
<dbReference type="InterPro" id="IPR028994">
    <property type="entry name" value="Integrin_alpha_N"/>
</dbReference>
<dbReference type="InterPro" id="IPR000413">
    <property type="entry name" value="Integrin_alpha"/>
</dbReference>
<dbReference type="PRINTS" id="PR01185">
    <property type="entry name" value="INTEGRINA"/>
</dbReference>